<gene>
    <name evidence="1" type="ORF">COPCOM_01560</name>
</gene>
<dbReference type="Proteomes" id="UP000003793">
    <property type="component" value="Unassembled WGS sequence"/>
</dbReference>
<dbReference type="AlphaFoldDB" id="C0B8T6"/>
<proteinExistence type="predicted"/>
<evidence type="ECO:0000313" key="1">
    <source>
        <dbReference type="EMBL" id="EEG90323.1"/>
    </source>
</evidence>
<organism evidence="1 2">
    <name type="scientific">Coprococcus comes ATCC 27758</name>
    <dbReference type="NCBI Taxonomy" id="470146"/>
    <lineage>
        <taxon>Bacteria</taxon>
        <taxon>Bacillati</taxon>
        <taxon>Bacillota</taxon>
        <taxon>Clostridia</taxon>
        <taxon>Lachnospirales</taxon>
        <taxon>Lachnospiraceae</taxon>
        <taxon>Coprococcus</taxon>
    </lineage>
</organism>
<name>C0B8T6_9FIRM</name>
<sequence>MGFRLLRRYFLSLLSASLPHLSEGTDKSRASIKLNIHHFLYQPYYKIFIFARDNCYLYINFQSLSTTYHSQTFECATTKGVRDFRP</sequence>
<protein>
    <submittedName>
        <fullName evidence="1">Uncharacterized protein</fullName>
    </submittedName>
</protein>
<reference evidence="1 2" key="1">
    <citation type="submission" date="2009-02" db="EMBL/GenBank/DDBJ databases">
        <authorList>
            <person name="Fulton L."/>
            <person name="Clifton S."/>
            <person name="Fulton B."/>
            <person name="Xu J."/>
            <person name="Minx P."/>
            <person name="Pepin K.H."/>
            <person name="Johnson M."/>
            <person name="Bhonagiri V."/>
            <person name="Nash W.E."/>
            <person name="Mardis E.R."/>
            <person name="Wilson R.K."/>
        </authorList>
    </citation>
    <scope>NUCLEOTIDE SEQUENCE [LARGE SCALE GENOMIC DNA]</scope>
    <source>
        <strain evidence="1 2">ATCC 27758</strain>
    </source>
</reference>
<reference evidence="1 2" key="2">
    <citation type="submission" date="2009-03" db="EMBL/GenBank/DDBJ databases">
        <title>Draft genome sequence of Coprococcus comes (ATCC 27758).</title>
        <authorList>
            <person name="Sudarsanam P."/>
            <person name="Ley R."/>
            <person name="Guruge J."/>
            <person name="Turnbaugh P.J."/>
            <person name="Mahowald M."/>
            <person name="Liep D."/>
            <person name="Gordon J."/>
        </authorList>
    </citation>
    <scope>NUCLEOTIDE SEQUENCE [LARGE SCALE GENOMIC DNA]</scope>
    <source>
        <strain evidence="1 2">ATCC 27758</strain>
    </source>
</reference>
<dbReference type="EMBL" id="ABVR01000039">
    <property type="protein sequence ID" value="EEG90323.1"/>
    <property type="molecule type" value="Genomic_DNA"/>
</dbReference>
<comment type="caution">
    <text evidence="1">The sequence shown here is derived from an EMBL/GenBank/DDBJ whole genome shotgun (WGS) entry which is preliminary data.</text>
</comment>
<dbReference type="HOGENOM" id="CLU_2492520_0_0_9"/>
<accession>C0B8T6</accession>
<evidence type="ECO:0000313" key="2">
    <source>
        <dbReference type="Proteomes" id="UP000003793"/>
    </source>
</evidence>